<dbReference type="InterPro" id="IPR027417">
    <property type="entry name" value="P-loop_NTPase"/>
</dbReference>
<dbReference type="PANTHER" id="PTHR11017:SF573">
    <property type="entry name" value="ADP-RIBOSYL CYCLASE_CYCLIC ADP-RIBOSE HYDROLASE"/>
    <property type="match status" value="1"/>
</dbReference>
<dbReference type="InterPro" id="IPR058192">
    <property type="entry name" value="WHD_ROQ1-like"/>
</dbReference>
<reference evidence="5" key="1">
    <citation type="submission" date="2018-05" db="EMBL/GenBank/DDBJ databases">
        <title>Draft genome of Mucuna pruriens seed.</title>
        <authorList>
            <person name="Nnadi N.E."/>
            <person name="Vos R."/>
            <person name="Hasami M.H."/>
            <person name="Devisetty U.K."/>
            <person name="Aguiy J.C."/>
        </authorList>
    </citation>
    <scope>NUCLEOTIDE SEQUENCE [LARGE SCALE GENOMIC DNA]</scope>
    <source>
        <strain evidence="5">JCA_2017</strain>
    </source>
</reference>
<dbReference type="InterPro" id="IPR000157">
    <property type="entry name" value="TIR_dom"/>
</dbReference>
<dbReference type="PANTHER" id="PTHR11017">
    <property type="entry name" value="LEUCINE-RICH REPEAT-CONTAINING PROTEIN"/>
    <property type="match status" value="1"/>
</dbReference>
<dbReference type="InterPro" id="IPR002182">
    <property type="entry name" value="NB-ARC"/>
</dbReference>
<keyword evidence="6" id="KW-1185">Reference proteome</keyword>
<dbReference type="OrthoDB" id="1901675at2759"/>
<organism evidence="5 6">
    <name type="scientific">Mucuna pruriens</name>
    <name type="common">Velvet bean</name>
    <name type="synonym">Dolichos pruriens</name>
    <dbReference type="NCBI Taxonomy" id="157652"/>
    <lineage>
        <taxon>Eukaryota</taxon>
        <taxon>Viridiplantae</taxon>
        <taxon>Streptophyta</taxon>
        <taxon>Embryophyta</taxon>
        <taxon>Tracheophyta</taxon>
        <taxon>Spermatophyta</taxon>
        <taxon>Magnoliopsida</taxon>
        <taxon>eudicotyledons</taxon>
        <taxon>Gunneridae</taxon>
        <taxon>Pentapetalae</taxon>
        <taxon>rosids</taxon>
        <taxon>fabids</taxon>
        <taxon>Fabales</taxon>
        <taxon>Fabaceae</taxon>
        <taxon>Papilionoideae</taxon>
        <taxon>50 kb inversion clade</taxon>
        <taxon>NPAAA clade</taxon>
        <taxon>indigoferoid/millettioid clade</taxon>
        <taxon>Phaseoleae</taxon>
        <taxon>Mucuna</taxon>
    </lineage>
</organism>
<proteinExistence type="predicted"/>
<dbReference type="InterPro" id="IPR032675">
    <property type="entry name" value="LRR_dom_sf"/>
</dbReference>
<dbReference type="Pfam" id="PF23286">
    <property type="entry name" value="LRR_13"/>
    <property type="match status" value="1"/>
</dbReference>
<dbReference type="InterPro" id="IPR036390">
    <property type="entry name" value="WH_DNA-bd_sf"/>
</dbReference>
<feature type="domain" description="TIR" evidence="4">
    <location>
        <begin position="10"/>
        <end position="164"/>
    </location>
</feature>
<dbReference type="AlphaFoldDB" id="A0A371HEM2"/>
<dbReference type="InterPro" id="IPR044974">
    <property type="entry name" value="Disease_R_plants"/>
</dbReference>
<comment type="caution">
    <text evidence="5">The sequence shown here is derived from an EMBL/GenBank/DDBJ whole genome shotgun (WGS) entry which is preliminary data.</text>
</comment>
<dbReference type="GO" id="GO:0006952">
    <property type="term" value="P:defense response"/>
    <property type="evidence" value="ECO:0007669"/>
    <property type="project" value="UniProtKB-KW"/>
</dbReference>
<dbReference type="Pfam" id="PF00931">
    <property type="entry name" value="NB-ARC"/>
    <property type="match status" value="1"/>
</dbReference>
<dbReference type="Pfam" id="PF23282">
    <property type="entry name" value="WHD_ROQ1"/>
    <property type="match status" value="1"/>
</dbReference>
<dbReference type="InterPro" id="IPR035897">
    <property type="entry name" value="Toll_tir_struct_dom_sf"/>
</dbReference>
<sequence length="849" mass="96726">MALSSESYKWKYDAFISFRGDDTRVNFTSHLYDALCQKGVNTFIDYKELKRGEKISPSLSRAIQDSRISVVILSKTYASSTCCLDELLKILECKGSKGQLVREHQGSYEVALAKHEDKFRDDMEKVKRWRAALCEVATLSGWHIGDGLDSKFVKRIVEEILSKLNYTPFNVAKHPIGLDLPMVDIKSLLETGLDDVRYIGIYGIGGIGKSTLAKAVYNHIANQFEASAFIADVREISSQRFGIVQLQEALLSEILNHGDFKVGNKDRGINLIKNRLCCKKVVIVVDDVDSLEQLEYLVGEHNWFGSGSRIIITTRDEHLLIAHNVKAAYKVKELSHGHALELFSWYAFKKPCPPTNYEELSFHILNYAKGLPLALTVLGSHLCGRDKAEWISAIAKLENVPNKHIFEVLKISFDGLEENEKAIFLDIACFFKGEDKQYVKMILDSCDLHSDIGIGVLIDKSLITLELNKLWMHELLQEMAKEIIRRESPKELSKRSRLWFHEDVIHVLNQNMGINNIEGIRLDVPEPNKVVINGKAFTNMKRLRLLMMNNVHISDDIQYLSNELRLIDWPGYPSSTLPQNFHPKRLVSLNLSHGRIKSLWKGVKIFKDLKLVSFSCCEYLTEIPNFSMIPNLESLSLDHCKSLTEVHESVGSLDKLVTLDFLMCSNLKTLPRFFKLKSLRILILTGCSKVGKFPEIVERMVHFEELLLQGTAIKELPESIEHLNRLKVLLLDSCQRLEHLPNSLHNLQCLTSLGLTDCCKLKELPKLPLNTRYIDTSNCRSLERLPALSNSSNFIEENLPRFSRMMFINCNKLIDKQVQDHITSLLYNEVDAKCSLYVSLCSSVKILKN</sequence>
<keyword evidence="1" id="KW-0433">Leucine-rich repeat</keyword>
<dbReference type="InterPro" id="IPR058546">
    <property type="entry name" value="RPS4B/Roq1-like_LRR"/>
</dbReference>
<evidence type="ECO:0000259" key="4">
    <source>
        <dbReference type="PROSITE" id="PS50104"/>
    </source>
</evidence>
<dbReference type="PROSITE" id="PS50104">
    <property type="entry name" value="TIR"/>
    <property type="match status" value="1"/>
</dbReference>
<dbReference type="Gene3D" id="3.80.10.10">
    <property type="entry name" value="Ribonuclease Inhibitor"/>
    <property type="match status" value="2"/>
</dbReference>
<evidence type="ECO:0000256" key="2">
    <source>
        <dbReference type="ARBA" id="ARBA00022737"/>
    </source>
</evidence>
<dbReference type="Gene3D" id="3.40.50.10140">
    <property type="entry name" value="Toll/interleukin-1 receptor homology (TIR) domain"/>
    <property type="match status" value="1"/>
</dbReference>
<dbReference type="FunFam" id="1.10.8.430:FF:000002">
    <property type="entry name" value="Disease resistance protein (TIR-NBS-LRR class)"/>
    <property type="match status" value="1"/>
</dbReference>
<keyword evidence="2" id="KW-0677">Repeat</keyword>
<dbReference type="EMBL" id="QJKJ01002829">
    <property type="protein sequence ID" value="RDY01144.1"/>
    <property type="molecule type" value="Genomic_DNA"/>
</dbReference>
<dbReference type="Gene3D" id="3.40.50.300">
    <property type="entry name" value="P-loop containing nucleotide triphosphate hydrolases"/>
    <property type="match status" value="1"/>
</dbReference>
<dbReference type="SUPFAM" id="SSF52540">
    <property type="entry name" value="P-loop containing nucleoside triphosphate hydrolases"/>
    <property type="match status" value="1"/>
</dbReference>
<evidence type="ECO:0000313" key="5">
    <source>
        <dbReference type="EMBL" id="RDY01144.1"/>
    </source>
</evidence>
<protein>
    <submittedName>
        <fullName evidence="5">TMV resistance protein N</fullName>
    </submittedName>
</protein>
<feature type="non-terminal residue" evidence="5">
    <location>
        <position position="849"/>
    </location>
</feature>
<dbReference type="SUPFAM" id="SSF46785">
    <property type="entry name" value="Winged helix' DNA-binding domain"/>
    <property type="match status" value="1"/>
</dbReference>
<dbReference type="SUPFAM" id="SSF52200">
    <property type="entry name" value="Toll/Interleukin receptor TIR domain"/>
    <property type="match status" value="1"/>
</dbReference>
<dbReference type="SMART" id="SM00255">
    <property type="entry name" value="TIR"/>
    <property type="match status" value="1"/>
</dbReference>
<dbReference type="InterPro" id="IPR042197">
    <property type="entry name" value="Apaf_helical"/>
</dbReference>
<accession>A0A371HEM2</accession>
<evidence type="ECO:0000256" key="1">
    <source>
        <dbReference type="ARBA" id="ARBA00022614"/>
    </source>
</evidence>
<dbReference type="PRINTS" id="PR00364">
    <property type="entry name" value="DISEASERSIST"/>
</dbReference>
<dbReference type="Pfam" id="PF01582">
    <property type="entry name" value="TIR"/>
    <property type="match status" value="1"/>
</dbReference>
<dbReference type="SUPFAM" id="SSF52058">
    <property type="entry name" value="L domain-like"/>
    <property type="match status" value="1"/>
</dbReference>
<dbReference type="GO" id="GO:0007165">
    <property type="term" value="P:signal transduction"/>
    <property type="evidence" value="ECO:0007669"/>
    <property type="project" value="InterPro"/>
</dbReference>
<evidence type="ECO:0000313" key="6">
    <source>
        <dbReference type="Proteomes" id="UP000257109"/>
    </source>
</evidence>
<dbReference type="Proteomes" id="UP000257109">
    <property type="component" value="Unassembled WGS sequence"/>
</dbReference>
<dbReference type="Gene3D" id="1.10.8.430">
    <property type="entry name" value="Helical domain of apoptotic protease-activating factors"/>
    <property type="match status" value="1"/>
</dbReference>
<gene>
    <name evidence="5" type="primary">N</name>
    <name evidence="5" type="ORF">CR513_15568</name>
</gene>
<name>A0A371HEM2_MUCPR</name>
<evidence type="ECO:0000256" key="3">
    <source>
        <dbReference type="ARBA" id="ARBA00022821"/>
    </source>
</evidence>
<keyword evidence="3" id="KW-0611">Plant defense</keyword>
<dbReference type="GO" id="GO:0043531">
    <property type="term" value="F:ADP binding"/>
    <property type="evidence" value="ECO:0007669"/>
    <property type="project" value="InterPro"/>
</dbReference>